<dbReference type="GO" id="GO:0006420">
    <property type="term" value="P:arginyl-tRNA aminoacylation"/>
    <property type="evidence" value="ECO:0007669"/>
    <property type="project" value="UniProtKB-UniRule"/>
</dbReference>
<proteinExistence type="inferred from homology"/>
<dbReference type="RefSeq" id="WP_008579537.1">
    <property type="nucleotide sequence ID" value="NZ_CP113531.1"/>
</dbReference>
<dbReference type="Gene3D" id="3.40.50.620">
    <property type="entry name" value="HUPs"/>
    <property type="match status" value="1"/>
</dbReference>
<dbReference type="InterPro" id="IPR014729">
    <property type="entry name" value="Rossmann-like_a/b/a_fold"/>
</dbReference>
<keyword evidence="6 9" id="KW-0648">Protein biosynthesis</keyword>
<gene>
    <name evidence="9 13" type="primary">argS</name>
    <name evidence="13" type="ORF">REISMN_04570</name>
</gene>
<dbReference type="GO" id="GO:0004814">
    <property type="term" value="F:arginine-tRNA ligase activity"/>
    <property type="evidence" value="ECO:0007669"/>
    <property type="project" value="UniProtKB-UniRule"/>
</dbReference>
<keyword evidence="14" id="KW-1185">Reference proteome</keyword>
<dbReference type="InterPro" id="IPR009080">
    <property type="entry name" value="tRNAsynth_Ia_anticodon-bd"/>
</dbReference>
<dbReference type="Pfam" id="PF05746">
    <property type="entry name" value="DALR_1"/>
    <property type="match status" value="1"/>
</dbReference>
<dbReference type="SUPFAM" id="SSF52374">
    <property type="entry name" value="Nucleotidylyl transferase"/>
    <property type="match status" value="1"/>
</dbReference>
<dbReference type="EMBL" id="JFKF01000094">
    <property type="protein sequence ID" value="KDO02898.1"/>
    <property type="molecule type" value="Genomic_DNA"/>
</dbReference>
<dbReference type="Pfam" id="PF00750">
    <property type="entry name" value="tRNA-synt_1d"/>
    <property type="match status" value="1"/>
</dbReference>
<evidence type="ECO:0000256" key="4">
    <source>
        <dbReference type="ARBA" id="ARBA00022741"/>
    </source>
</evidence>
<dbReference type="AlphaFoldDB" id="A0A8E0WLL9"/>
<dbReference type="CDD" id="cd00671">
    <property type="entry name" value="ArgRS_core"/>
    <property type="match status" value="1"/>
</dbReference>
<keyword evidence="7 9" id="KW-0030">Aminoacyl-tRNA synthetase</keyword>
<evidence type="ECO:0000256" key="8">
    <source>
        <dbReference type="ARBA" id="ARBA00049339"/>
    </source>
</evidence>
<evidence type="ECO:0000259" key="11">
    <source>
        <dbReference type="SMART" id="SM00836"/>
    </source>
</evidence>
<evidence type="ECO:0000256" key="10">
    <source>
        <dbReference type="RuleBase" id="RU363038"/>
    </source>
</evidence>
<dbReference type="PANTHER" id="PTHR11956">
    <property type="entry name" value="ARGINYL-TRNA SYNTHETASE"/>
    <property type="match status" value="1"/>
</dbReference>
<sequence>MNIFNQLKQDIIAASQQLYNNQEIANTATIETPKDSFNGDLSSNIAMIIAAKESISPREVALKFKEVLITLPYIASIEIAGPGFINFTIKADSWQASIKDILQHEEKFFEIDIDKSRNINIEYVSANPTGPMHIGHARGAVYGDVLARILQKVGYSVTKEYYVNDAGSQINDLVSTVLLRYKEALGEQITIPVGLYPGEYLIPLGQILAKEYGNKLLTMNDAEKFKIVKNFAVEKMLDLNRKDLANLGIKHDIFFSEQSLHDKGEIEKTVKLLERMGLIYEGTLPAPKGKVHEEWDNRVQKLFKSTKYGDSQDRPIEKADRSWSYFASDLAYAKDKIERGANHLIYVLGADHSGYVKRIEAIVKALGKEHVKVDVKICQLVNFVENGVPVKMSKRLGSFASVQDVNHEVGKDIIRFMMLTRQNDKPLDFDLVKVKEQSRENPIFYVQYAHVRTISILSKARELMPESYNSFEASKYDLSLLSSEEEIEIIKLLAAWTKTLEASTKYFEPHRIAFYLINLASKFHSMWNFGKENSDYRFVIESNKELTLARLALASAIQKVIASGLEVIGVEPMNKM</sequence>
<evidence type="ECO:0000256" key="6">
    <source>
        <dbReference type="ARBA" id="ARBA00022917"/>
    </source>
</evidence>
<dbReference type="GO" id="GO:0005737">
    <property type="term" value="C:cytoplasm"/>
    <property type="evidence" value="ECO:0007669"/>
    <property type="project" value="UniProtKB-SubCell"/>
</dbReference>
<evidence type="ECO:0000256" key="7">
    <source>
        <dbReference type="ARBA" id="ARBA00023146"/>
    </source>
</evidence>
<comment type="catalytic activity">
    <reaction evidence="8 9">
        <text>tRNA(Arg) + L-arginine + ATP = L-arginyl-tRNA(Arg) + AMP + diphosphate</text>
        <dbReference type="Rhea" id="RHEA:20301"/>
        <dbReference type="Rhea" id="RHEA-COMP:9658"/>
        <dbReference type="Rhea" id="RHEA-COMP:9673"/>
        <dbReference type="ChEBI" id="CHEBI:30616"/>
        <dbReference type="ChEBI" id="CHEBI:32682"/>
        <dbReference type="ChEBI" id="CHEBI:33019"/>
        <dbReference type="ChEBI" id="CHEBI:78442"/>
        <dbReference type="ChEBI" id="CHEBI:78513"/>
        <dbReference type="ChEBI" id="CHEBI:456215"/>
        <dbReference type="EC" id="6.1.1.19"/>
    </reaction>
</comment>
<dbReference type="InterPro" id="IPR001278">
    <property type="entry name" value="Arg-tRNA-ligase"/>
</dbReference>
<reference evidence="13 14" key="1">
    <citation type="submission" date="2014-02" db="EMBL/GenBank/DDBJ databases">
        <title>Draft genome sequence of Rickettsia buchneri sp. nov. ISO7T.</title>
        <authorList>
            <person name="Felsheim R.F."/>
            <person name="Kurtti T.J."/>
            <person name="Munderloh U.G."/>
        </authorList>
    </citation>
    <scope>NUCLEOTIDE SEQUENCE [LARGE SCALE GENOMIC DNA]</scope>
    <source>
        <strain evidence="13 14">ISO7</strain>
    </source>
</reference>
<organism evidence="13 14">
    <name type="scientific">Rickettsia tamurae subsp. buchneri</name>
    <dbReference type="NCBI Taxonomy" id="1462938"/>
    <lineage>
        <taxon>Bacteria</taxon>
        <taxon>Pseudomonadati</taxon>
        <taxon>Pseudomonadota</taxon>
        <taxon>Alphaproteobacteria</taxon>
        <taxon>Rickettsiales</taxon>
        <taxon>Rickettsiaceae</taxon>
        <taxon>Rickettsieae</taxon>
        <taxon>Rickettsia</taxon>
        <taxon>spotted fever group</taxon>
    </lineage>
</organism>
<keyword evidence="2 9" id="KW-0963">Cytoplasm</keyword>
<dbReference type="SUPFAM" id="SSF47323">
    <property type="entry name" value="Anticodon-binding domain of a subclass of class I aminoacyl-tRNA synthetases"/>
    <property type="match status" value="1"/>
</dbReference>
<keyword evidence="5 9" id="KW-0067">ATP-binding</keyword>
<dbReference type="Proteomes" id="UP000027161">
    <property type="component" value="Unassembled WGS sequence"/>
</dbReference>
<dbReference type="EC" id="6.1.1.19" evidence="9"/>
<dbReference type="InterPro" id="IPR036695">
    <property type="entry name" value="Arg-tRNA-synth_N_sf"/>
</dbReference>
<dbReference type="NCBIfam" id="TIGR00456">
    <property type="entry name" value="argS"/>
    <property type="match status" value="1"/>
</dbReference>
<dbReference type="SMART" id="SM01016">
    <property type="entry name" value="Arg_tRNA_synt_N"/>
    <property type="match status" value="1"/>
</dbReference>
<dbReference type="InterPro" id="IPR008909">
    <property type="entry name" value="DALR_anticod-bd"/>
</dbReference>
<dbReference type="Gene3D" id="3.30.1360.70">
    <property type="entry name" value="Arginyl tRNA synthetase N-terminal domain"/>
    <property type="match status" value="1"/>
</dbReference>
<evidence type="ECO:0000259" key="12">
    <source>
        <dbReference type="SMART" id="SM01016"/>
    </source>
</evidence>
<evidence type="ECO:0000256" key="1">
    <source>
        <dbReference type="ARBA" id="ARBA00005594"/>
    </source>
</evidence>
<feature type="domain" description="DALR anticodon binding" evidence="11">
    <location>
        <begin position="446"/>
        <end position="576"/>
    </location>
</feature>
<accession>A0A8E0WLL9</accession>
<evidence type="ECO:0000313" key="14">
    <source>
        <dbReference type="Proteomes" id="UP000027161"/>
    </source>
</evidence>
<comment type="subunit">
    <text evidence="9">Monomer.</text>
</comment>
<comment type="similarity">
    <text evidence="1 9 10">Belongs to the class-I aminoacyl-tRNA synthetase family.</text>
</comment>
<dbReference type="GO" id="GO:0005524">
    <property type="term" value="F:ATP binding"/>
    <property type="evidence" value="ECO:0007669"/>
    <property type="project" value="UniProtKB-UniRule"/>
</dbReference>
<keyword evidence="3 9" id="KW-0436">Ligase</keyword>
<dbReference type="InterPro" id="IPR005148">
    <property type="entry name" value="Arg-tRNA-synth_N"/>
</dbReference>
<dbReference type="SMART" id="SM00836">
    <property type="entry name" value="DALR_1"/>
    <property type="match status" value="1"/>
</dbReference>
<dbReference type="PANTHER" id="PTHR11956:SF5">
    <property type="entry name" value="ARGININE--TRNA LIGASE, CYTOPLASMIC"/>
    <property type="match status" value="1"/>
</dbReference>
<feature type="domain" description="Arginyl tRNA synthetase N-terminal" evidence="12">
    <location>
        <begin position="5"/>
        <end position="89"/>
    </location>
</feature>
<dbReference type="PROSITE" id="PS00178">
    <property type="entry name" value="AA_TRNA_LIGASE_I"/>
    <property type="match status" value="1"/>
</dbReference>
<name>A0A8E0WLL9_9RICK</name>
<comment type="subcellular location">
    <subcellularLocation>
        <location evidence="9">Cytoplasm</location>
    </subcellularLocation>
</comment>
<dbReference type="InterPro" id="IPR001412">
    <property type="entry name" value="aa-tRNA-synth_I_CS"/>
</dbReference>
<keyword evidence="4 9" id="KW-0547">Nucleotide-binding</keyword>
<dbReference type="PRINTS" id="PR01038">
    <property type="entry name" value="TRNASYNTHARG"/>
</dbReference>
<evidence type="ECO:0000313" key="13">
    <source>
        <dbReference type="EMBL" id="KDO02898.1"/>
    </source>
</evidence>
<evidence type="ECO:0000256" key="9">
    <source>
        <dbReference type="HAMAP-Rule" id="MF_00123"/>
    </source>
</evidence>
<evidence type="ECO:0000256" key="5">
    <source>
        <dbReference type="ARBA" id="ARBA00022840"/>
    </source>
</evidence>
<dbReference type="HAMAP" id="MF_00123">
    <property type="entry name" value="Arg_tRNA_synth"/>
    <property type="match status" value="1"/>
</dbReference>
<protein>
    <recommendedName>
        <fullName evidence="9">Arginine--tRNA ligase</fullName>
        <ecNumber evidence="9">6.1.1.19</ecNumber>
    </recommendedName>
    <alternativeName>
        <fullName evidence="9">Arginyl-tRNA synthetase</fullName>
        <shortName evidence="9">ArgRS</shortName>
    </alternativeName>
</protein>
<evidence type="ECO:0000256" key="2">
    <source>
        <dbReference type="ARBA" id="ARBA00022490"/>
    </source>
</evidence>
<dbReference type="Gene3D" id="1.10.730.10">
    <property type="entry name" value="Isoleucyl-tRNA Synthetase, Domain 1"/>
    <property type="match status" value="1"/>
</dbReference>
<dbReference type="SUPFAM" id="SSF55190">
    <property type="entry name" value="Arginyl-tRNA synthetase (ArgRS), N-terminal 'additional' domain"/>
    <property type="match status" value="1"/>
</dbReference>
<dbReference type="InterPro" id="IPR035684">
    <property type="entry name" value="ArgRS_core"/>
</dbReference>
<dbReference type="Pfam" id="PF03485">
    <property type="entry name" value="Arg_tRNA_synt_N"/>
    <property type="match status" value="1"/>
</dbReference>
<evidence type="ECO:0000256" key="3">
    <source>
        <dbReference type="ARBA" id="ARBA00022598"/>
    </source>
</evidence>
<comment type="caution">
    <text evidence="13">The sequence shown here is derived from an EMBL/GenBank/DDBJ whole genome shotgun (WGS) entry which is preliminary data.</text>
</comment>
<feature type="short sequence motif" description="'HIGH' region" evidence="9">
    <location>
        <begin position="126"/>
        <end position="136"/>
    </location>
</feature>